<dbReference type="InterPro" id="IPR023696">
    <property type="entry name" value="Ureohydrolase_dom_sf"/>
</dbReference>
<dbReference type="PROSITE" id="PS01053">
    <property type="entry name" value="ARGINASE_1"/>
    <property type="match status" value="1"/>
</dbReference>
<dbReference type="FunFam" id="3.40.800.10:FF:000012">
    <property type="entry name" value="Arginase"/>
    <property type="match status" value="1"/>
</dbReference>
<keyword evidence="14" id="KW-1185">Reference proteome</keyword>
<dbReference type="PRINTS" id="PR00116">
    <property type="entry name" value="ARGINASE"/>
</dbReference>
<dbReference type="RefSeq" id="WP_315605908.1">
    <property type="nucleotide sequence ID" value="NZ_CP130318.1"/>
</dbReference>
<keyword evidence="6 11" id="KW-0378">Hydrolase</keyword>
<dbReference type="Gene3D" id="3.40.800.10">
    <property type="entry name" value="Ureohydrolase domain"/>
    <property type="match status" value="1"/>
</dbReference>
<organism evidence="13 14">
    <name type="scientific">Paenibacillus aurantius</name>
    <dbReference type="NCBI Taxonomy" id="2918900"/>
    <lineage>
        <taxon>Bacteria</taxon>
        <taxon>Bacillati</taxon>
        <taxon>Bacillota</taxon>
        <taxon>Bacilli</taxon>
        <taxon>Bacillales</taxon>
        <taxon>Paenibacillaceae</taxon>
        <taxon>Paenibacillus</taxon>
    </lineage>
</organism>
<dbReference type="EC" id="3.5.3.1" evidence="2 9"/>
<evidence type="ECO:0000256" key="10">
    <source>
        <dbReference type="PROSITE-ProRule" id="PRU00742"/>
    </source>
</evidence>
<dbReference type="Proteomes" id="UP001305702">
    <property type="component" value="Chromosome"/>
</dbReference>
<dbReference type="PANTHER" id="PTHR43782:SF3">
    <property type="entry name" value="ARGINASE"/>
    <property type="match status" value="1"/>
</dbReference>
<evidence type="ECO:0000256" key="12">
    <source>
        <dbReference type="RuleBase" id="RU361159"/>
    </source>
</evidence>
<dbReference type="InterPro" id="IPR014033">
    <property type="entry name" value="Arginase"/>
</dbReference>
<dbReference type="GO" id="GO:0030145">
    <property type="term" value="F:manganese ion binding"/>
    <property type="evidence" value="ECO:0007669"/>
    <property type="project" value="TreeGrafter"/>
</dbReference>
<evidence type="ECO:0000313" key="13">
    <source>
        <dbReference type="EMBL" id="WNQ12131.1"/>
    </source>
</evidence>
<dbReference type="PROSITE" id="PS51409">
    <property type="entry name" value="ARGINASE_2"/>
    <property type="match status" value="1"/>
</dbReference>
<dbReference type="AlphaFoldDB" id="A0AA96RG42"/>
<comment type="pathway">
    <text evidence="1">Nitrogen metabolism; urea cycle; L-ornithine and urea from L-arginine: step 1/1.</text>
</comment>
<comment type="cofactor">
    <cofactor evidence="12">
        <name>Mn(2+)</name>
        <dbReference type="ChEBI" id="CHEBI:29035"/>
    </cofactor>
    <text evidence="12">Binds 2 manganese ions per subunit.</text>
</comment>
<proteinExistence type="inferred from homology"/>
<protein>
    <recommendedName>
        <fullName evidence="3 9">Arginase</fullName>
        <ecNumber evidence="2 9">3.5.3.1</ecNumber>
    </recommendedName>
</protein>
<evidence type="ECO:0000256" key="9">
    <source>
        <dbReference type="NCBIfam" id="TIGR01229"/>
    </source>
</evidence>
<dbReference type="SUPFAM" id="SSF52768">
    <property type="entry name" value="Arginase/deacetylase"/>
    <property type="match status" value="1"/>
</dbReference>
<name>A0AA96RG42_9BACL</name>
<evidence type="ECO:0000256" key="3">
    <source>
        <dbReference type="ARBA" id="ARBA00018123"/>
    </source>
</evidence>
<keyword evidence="4 12" id="KW-0056">Arginine metabolism</keyword>
<dbReference type="CDD" id="cd09989">
    <property type="entry name" value="Arginase"/>
    <property type="match status" value="1"/>
</dbReference>
<keyword evidence="7 12" id="KW-0464">Manganese</keyword>
<dbReference type="GO" id="GO:0004053">
    <property type="term" value="F:arginase activity"/>
    <property type="evidence" value="ECO:0007669"/>
    <property type="project" value="UniProtKB-UniRule"/>
</dbReference>
<dbReference type="GO" id="GO:0005737">
    <property type="term" value="C:cytoplasm"/>
    <property type="evidence" value="ECO:0007669"/>
    <property type="project" value="TreeGrafter"/>
</dbReference>
<keyword evidence="5 12" id="KW-0479">Metal-binding</keyword>
<evidence type="ECO:0000256" key="5">
    <source>
        <dbReference type="ARBA" id="ARBA00022723"/>
    </source>
</evidence>
<evidence type="ECO:0000256" key="6">
    <source>
        <dbReference type="ARBA" id="ARBA00022801"/>
    </source>
</evidence>
<dbReference type="InterPro" id="IPR020855">
    <property type="entry name" value="Ureohydrolase_Mn_BS"/>
</dbReference>
<sequence length="300" mass="31523">MPTRQTVSLLKAPFDLGAGTRGSCLGPEAILHAGLIERLEALGHTVLSEPSLPSPRKGVVFSNLPLLNLPQTVSFNRYLASAVHKAVAKGHFPLLLGGDHSLAIGSLAGLALNGRQPGVLWIDAHADLNTEATSPTGNIHGMSLAASLGFGHPHLTGLRPPSPKLDPARVVLVASRDLDPGEREFIRRTGIRCFTMQDIDRWGMGTVMEEAIATAGSGPDGIHLSFDVDSVDPSAAPGTGTVVPGGLTVREARMAMEMLQESGLVSSADFVEVNPLLDLRNQTAELAVDLIAALLGERLL</sequence>
<gene>
    <name evidence="13" type="primary">rocF</name>
    <name evidence="13" type="ORF">MJA45_03525</name>
</gene>
<evidence type="ECO:0000313" key="14">
    <source>
        <dbReference type="Proteomes" id="UP001305702"/>
    </source>
</evidence>
<comment type="similarity">
    <text evidence="10 11">Belongs to the arginase family.</text>
</comment>
<comment type="catalytic activity">
    <reaction evidence="8 12">
        <text>L-arginine + H2O = urea + L-ornithine</text>
        <dbReference type="Rhea" id="RHEA:20569"/>
        <dbReference type="ChEBI" id="CHEBI:15377"/>
        <dbReference type="ChEBI" id="CHEBI:16199"/>
        <dbReference type="ChEBI" id="CHEBI:32682"/>
        <dbReference type="ChEBI" id="CHEBI:46911"/>
        <dbReference type="EC" id="3.5.3.1"/>
    </reaction>
</comment>
<evidence type="ECO:0000256" key="8">
    <source>
        <dbReference type="ARBA" id="ARBA00047391"/>
    </source>
</evidence>
<dbReference type="EMBL" id="CP130318">
    <property type="protein sequence ID" value="WNQ12131.1"/>
    <property type="molecule type" value="Genomic_DNA"/>
</dbReference>
<dbReference type="NCBIfam" id="TIGR01229">
    <property type="entry name" value="rocF_arginase"/>
    <property type="match status" value="1"/>
</dbReference>
<evidence type="ECO:0000256" key="7">
    <source>
        <dbReference type="ARBA" id="ARBA00023211"/>
    </source>
</evidence>
<evidence type="ECO:0000256" key="2">
    <source>
        <dbReference type="ARBA" id="ARBA00012168"/>
    </source>
</evidence>
<dbReference type="InterPro" id="IPR006035">
    <property type="entry name" value="Ureohydrolase"/>
</dbReference>
<evidence type="ECO:0000256" key="1">
    <source>
        <dbReference type="ARBA" id="ARBA00005098"/>
    </source>
</evidence>
<accession>A0AA96RG42</accession>
<evidence type="ECO:0000256" key="4">
    <source>
        <dbReference type="ARBA" id="ARBA00022503"/>
    </source>
</evidence>
<evidence type="ECO:0000256" key="11">
    <source>
        <dbReference type="RuleBase" id="RU003684"/>
    </source>
</evidence>
<dbReference type="KEGG" id="paun:MJA45_03525"/>
<reference evidence="13 14" key="1">
    <citation type="submission" date="2022-02" db="EMBL/GenBank/DDBJ databases">
        <title>Paenibacillus sp. MBLB1776 Whole Genome Shotgun Sequencing.</title>
        <authorList>
            <person name="Hwang C.Y."/>
            <person name="Cho E.-S."/>
            <person name="Seo M.-J."/>
        </authorList>
    </citation>
    <scope>NUCLEOTIDE SEQUENCE [LARGE SCALE GENOMIC DNA]</scope>
    <source>
        <strain evidence="13 14">MBLB1776</strain>
    </source>
</reference>
<dbReference type="GO" id="GO:0006525">
    <property type="term" value="P:arginine metabolic process"/>
    <property type="evidence" value="ECO:0007669"/>
    <property type="project" value="UniProtKB-KW"/>
</dbReference>
<dbReference type="PANTHER" id="PTHR43782">
    <property type="entry name" value="ARGINASE"/>
    <property type="match status" value="1"/>
</dbReference>
<dbReference type="Pfam" id="PF00491">
    <property type="entry name" value="Arginase"/>
    <property type="match status" value="1"/>
</dbReference>